<dbReference type="Gene3D" id="2.60.40.10">
    <property type="entry name" value="Immunoglobulins"/>
    <property type="match status" value="2"/>
</dbReference>
<dbReference type="GO" id="GO:0050852">
    <property type="term" value="P:T cell receptor signaling pathway"/>
    <property type="evidence" value="ECO:0007669"/>
    <property type="project" value="TreeGrafter"/>
</dbReference>
<dbReference type="AlphaFoldDB" id="A0A671X1M9"/>
<gene>
    <name evidence="6" type="primary">LOC115583250</name>
</gene>
<feature type="domain" description="Ig-like" evidence="5">
    <location>
        <begin position="16"/>
        <end position="113"/>
    </location>
</feature>
<dbReference type="Ensembl" id="ENSSAUT00010047236.1">
    <property type="protein sequence ID" value="ENSSAUP00010044923.1"/>
    <property type="gene ID" value="ENSSAUG00010018783.1"/>
</dbReference>
<reference evidence="6" key="1">
    <citation type="submission" date="2021-04" db="EMBL/GenBank/DDBJ databases">
        <authorList>
            <consortium name="Wellcome Sanger Institute Data Sharing"/>
        </authorList>
    </citation>
    <scope>NUCLEOTIDE SEQUENCE [LARGE SCALE GENOMIC DNA]</scope>
</reference>
<dbReference type="InterPro" id="IPR053896">
    <property type="entry name" value="BTN3A2-like_Ig-C"/>
</dbReference>
<evidence type="ECO:0000256" key="4">
    <source>
        <dbReference type="SAM" id="Phobius"/>
    </source>
</evidence>
<protein>
    <submittedName>
        <fullName evidence="6">CD276 antigen homolog</fullName>
    </submittedName>
</protein>
<evidence type="ECO:0000313" key="7">
    <source>
        <dbReference type="Proteomes" id="UP000472265"/>
    </source>
</evidence>
<dbReference type="PANTHER" id="PTHR24100">
    <property type="entry name" value="BUTYROPHILIN"/>
    <property type="match status" value="1"/>
</dbReference>
<reference evidence="6" key="2">
    <citation type="submission" date="2025-08" db="UniProtKB">
        <authorList>
            <consortium name="Ensembl"/>
        </authorList>
    </citation>
    <scope>IDENTIFICATION</scope>
</reference>
<keyword evidence="4" id="KW-1133">Transmembrane helix</keyword>
<keyword evidence="7" id="KW-1185">Reference proteome</keyword>
<dbReference type="CDD" id="cd00096">
    <property type="entry name" value="Ig"/>
    <property type="match status" value="1"/>
</dbReference>
<evidence type="ECO:0000256" key="2">
    <source>
        <dbReference type="ARBA" id="ARBA00023136"/>
    </source>
</evidence>
<sequence>MFSPVSSLLNIMIKYPFFSCPGFKVVVEEDSDAVLPCLISTKEDITGKLFDWKKDGQKEVFMYDSGLHYNNGRTGQDKQFKGRVSHFQDQLMNGNASIKIQNVKMADSGIYSCIFPRLQPSQTFNIQLVVEQLLRDRSGEIPAASPEPYITILDETKDWSLLQCKVRGASQEPKVEWQDSSGNILPAEEPQVSERGGRYYVTINTTVTKTGRYRCVVTQEEISHQINAEIYAFICEKLVEDQTTKVAVGWLVFAFVLGAAILAVVLAAVLFGLRATKRITVGFNRGKFMLCIGSTHINTGGLPG</sequence>
<evidence type="ECO:0000259" key="5">
    <source>
        <dbReference type="PROSITE" id="PS50835"/>
    </source>
</evidence>
<evidence type="ECO:0000313" key="6">
    <source>
        <dbReference type="Ensembl" id="ENSSAUP00010044923.1"/>
    </source>
</evidence>
<dbReference type="InterPro" id="IPR013106">
    <property type="entry name" value="Ig_V-set"/>
</dbReference>
<dbReference type="Pfam" id="PF07686">
    <property type="entry name" value="V-set"/>
    <property type="match status" value="1"/>
</dbReference>
<dbReference type="Pfam" id="PF22705">
    <property type="entry name" value="C2-set_3"/>
    <property type="match status" value="1"/>
</dbReference>
<name>A0A671X1M9_SPAAU</name>
<feature type="transmembrane region" description="Helical" evidence="4">
    <location>
        <begin position="247"/>
        <end position="273"/>
    </location>
</feature>
<dbReference type="InterPro" id="IPR036179">
    <property type="entry name" value="Ig-like_dom_sf"/>
</dbReference>
<dbReference type="GO" id="GO:0001817">
    <property type="term" value="P:regulation of cytokine production"/>
    <property type="evidence" value="ECO:0007669"/>
    <property type="project" value="TreeGrafter"/>
</dbReference>
<dbReference type="SMART" id="SM00409">
    <property type="entry name" value="IG"/>
    <property type="match status" value="2"/>
</dbReference>
<dbReference type="PANTHER" id="PTHR24100:SF151">
    <property type="entry name" value="ICOS LIGAND"/>
    <property type="match status" value="1"/>
</dbReference>
<keyword evidence="2 4" id="KW-0472">Membrane</keyword>
<keyword evidence="4" id="KW-0812">Transmembrane</keyword>
<comment type="subcellular location">
    <subcellularLocation>
        <location evidence="1">Membrane</location>
    </subcellularLocation>
</comment>
<accession>A0A671X1M9</accession>
<dbReference type="Proteomes" id="UP000472265">
    <property type="component" value="Chromosome 6"/>
</dbReference>
<feature type="domain" description="Ig-like" evidence="5">
    <location>
        <begin position="142"/>
        <end position="227"/>
    </location>
</feature>
<dbReference type="InterPro" id="IPR013783">
    <property type="entry name" value="Ig-like_fold"/>
</dbReference>
<evidence type="ECO:0000256" key="3">
    <source>
        <dbReference type="ARBA" id="ARBA00023319"/>
    </source>
</evidence>
<dbReference type="InterPro" id="IPR003599">
    <property type="entry name" value="Ig_sub"/>
</dbReference>
<dbReference type="GeneTree" id="ENSGT01030000235070"/>
<dbReference type="InterPro" id="IPR007110">
    <property type="entry name" value="Ig-like_dom"/>
</dbReference>
<evidence type="ECO:0000256" key="1">
    <source>
        <dbReference type="ARBA" id="ARBA00004370"/>
    </source>
</evidence>
<dbReference type="GO" id="GO:0009897">
    <property type="term" value="C:external side of plasma membrane"/>
    <property type="evidence" value="ECO:0007669"/>
    <property type="project" value="TreeGrafter"/>
</dbReference>
<dbReference type="PROSITE" id="PS50835">
    <property type="entry name" value="IG_LIKE"/>
    <property type="match status" value="2"/>
</dbReference>
<dbReference type="GO" id="GO:0005102">
    <property type="term" value="F:signaling receptor binding"/>
    <property type="evidence" value="ECO:0007669"/>
    <property type="project" value="TreeGrafter"/>
</dbReference>
<proteinExistence type="predicted"/>
<dbReference type="InterPro" id="IPR050504">
    <property type="entry name" value="IgSF_BTN/MOG"/>
</dbReference>
<keyword evidence="3" id="KW-0393">Immunoglobulin domain</keyword>
<organism evidence="6 7">
    <name type="scientific">Sparus aurata</name>
    <name type="common">Gilthead sea bream</name>
    <dbReference type="NCBI Taxonomy" id="8175"/>
    <lineage>
        <taxon>Eukaryota</taxon>
        <taxon>Metazoa</taxon>
        <taxon>Chordata</taxon>
        <taxon>Craniata</taxon>
        <taxon>Vertebrata</taxon>
        <taxon>Euteleostomi</taxon>
        <taxon>Actinopterygii</taxon>
        <taxon>Neopterygii</taxon>
        <taxon>Teleostei</taxon>
        <taxon>Neoteleostei</taxon>
        <taxon>Acanthomorphata</taxon>
        <taxon>Eupercaria</taxon>
        <taxon>Spariformes</taxon>
        <taxon>Sparidae</taxon>
        <taxon>Sparus</taxon>
    </lineage>
</organism>
<dbReference type="SUPFAM" id="SSF48726">
    <property type="entry name" value="Immunoglobulin"/>
    <property type="match status" value="2"/>
</dbReference>
<reference evidence="6" key="3">
    <citation type="submission" date="2025-09" db="UniProtKB">
        <authorList>
            <consortium name="Ensembl"/>
        </authorList>
    </citation>
    <scope>IDENTIFICATION</scope>
</reference>